<evidence type="ECO:0000313" key="2">
    <source>
        <dbReference type="Proteomes" id="UP000298061"/>
    </source>
</evidence>
<protein>
    <submittedName>
        <fullName evidence="1">Uncharacterized protein</fullName>
    </submittedName>
</protein>
<dbReference type="EMBL" id="SFCI01002772">
    <property type="protein sequence ID" value="TFY73527.1"/>
    <property type="molecule type" value="Genomic_DNA"/>
</dbReference>
<dbReference type="Proteomes" id="UP000298061">
    <property type="component" value="Unassembled WGS sequence"/>
</dbReference>
<organism evidence="1 2">
    <name type="scientific">Hericium alpestre</name>
    <dbReference type="NCBI Taxonomy" id="135208"/>
    <lineage>
        <taxon>Eukaryota</taxon>
        <taxon>Fungi</taxon>
        <taxon>Dikarya</taxon>
        <taxon>Basidiomycota</taxon>
        <taxon>Agaricomycotina</taxon>
        <taxon>Agaricomycetes</taxon>
        <taxon>Russulales</taxon>
        <taxon>Hericiaceae</taxon>
        <taxon>Hericium</taxon>
    </lineage>
</organism>
<evidence type="ECO:0000313" key="1">
    <source>
        <dbReference type="EMBL" id="TFY73527.1"/>
    </source>
</evidence>
<gene>
    <name evidence="1" type="ORF">EWM64_g10485</name>
</gene>
<comment type="caution">
    <text evidence="1">The sequence shown here is derived from an EMBL/GenBank/DDBJ whole genome shotgun (WGS) entry which is preliminary data.</text>
</comment>
<dbReference type="AlphaFoldDB" id="A0A4Y9ZHN5"/>
<reference evidence="1 2" key="1">
    <citation type="submission" date="2019-02" db="EMBL/GenBank/DDBJ databases">
        <title>Genome sequencing of the rare red list fungi Hericium alpestre (H. flagellum).</title>
        <authorList>
            <person name="Buettner E."/>
            <person name="Kellner H."/>
        </authorList>
    </citation>
    <scope>NUCLEOTIDE SEQUENCE [LARGE SCALE GENOMIC DNA]</scope>
    <source>
        <strain evidence="1 2">DSM 108284</strain>
    </source>
</reference>
<accession>A0A4Y9ZHN5</accession>
<sequence>MPSSEFMNISNDEGTVRDELCMDDSSEGFYNEVDELMDGLDLEE</sequence>
<name>A0A4Y9ZHN5_9AGAM</name>
<proteinExistence type="predicted"/>
<keyword evidence="2" id="KW-1185">Reference proteome</keyword>